<dbReference type="EMBL" id="UINC01229444">
    <property type="protein sequence ID" value="SVE61153.1"/>
    <property type="molecule type" value="Genomic_DNA"/>
</dbReference>
<evidence type="ECO:0000313" key="2">
    <source>
        <dbReference type="EMBL" id="SVE61153.1"/>
    </source>
</evidence>
<keyword evidence="1" id="KW-0175">Coiled coil</keyword>
<name>A0A383EXJ1_9ZZZZ</name>
<feature type="coiled-coil region" evidence="1">
    <location>
        <begin position="170"/>
        <end position="197"/>
    </location>
</feature>
<organism evidence="2">
    <name type="scientific">marine metagenome</name>
    <dbReference type="NCBI Taxonomy" id="408172"/>
    <lineage>
        <taxon>unclassified sequences</taxon>
        <taxon>metagenomes</taxon>
        <taxon>ecological metagenomes</taxon>
    </lineage>
</organism>
<reference evidence="2" key="1">
    <citation type="submission" date="2018-05" db="EMBL/GenBank/DDBJ databases">
        <authorList>
            <person name="Lanie J.A."/>
            <person name="Ng W.-L."/>
            <person name="Kazmierczak K.M."/>
            <person name="Andrzejewski T.M."/>
            <person name="Davidsen T.M."/>
            <person name="Wayne K.J."/>
            <person name="Tettelin H."/>
            <person name="Glass J.I."/>
            <person name="Rusch D."/>
            <person name="Podicherti R."/>
            <person name="Tsui H.-C.T."/>
            <person name="Winkler M.E."/>
        </authorList>
    </citation>
    <scope>NUCLEOTIDE SEQUENCE</scope>
</reference>
<sequence>NWLKKFFRRADLDASYRNLESVRHFHAETMRGRIRSLQLRFADAWNHFDQAQSLISESPKTIPNLVRQFVLEIYSFNNALLERPVSSDCPMAEFSLPPLDPKILDEYPEIRYVLELRRNSEAMLRLHTGELDRARAIYESLLKEKPMNKAELLVVYYLGLAACEAQGGACEKVEDHLESASLAAQTLQKTLNQASAAAQLNAFYKFTGNGQKAMEWKLFLSRLNCPQET</sequence>
<dbReference type="SUPFAM" id="SSF48452">
    <property type="entry name" value="TPR-like"/>
    <property type="match status" value="1"/>
</dbReference>
<feature type="non-terminal residue" evidence="2">
    <location>
        <position position="1"/>
    </location>
</feature>
<accession>A0A383EXJ1</accession>
<protein>
    <submittedName>
        <fullName evidence="2">Uncharacterized protein</fullName>
    </submittedName>
</protein>
<evidence type="ECO:0000256" key="1">
    <source>
        <dbReference type="SAM" id="Coils"/>
    </source>
</evidence>
<dbReference type="AlphaFoldDB" id="A0A383EXJ1"/>
<gene>
    <name evidence="2" type="ORF">METZ01_LOCUS514007</name>
</gene>
<dbReference type="InterPro" id="IPR011990">
    <property type="entry name" value="TPR-like_helical_dom_sf"/>
</dbReference>
<feature type="non-terminal residue" evidence="2">
    <location>
        <position position="229"/>
    </location>
</feature>
<proteinExistence type="predicted"/>